<organism evidence="1 2">
    <name type="scientific">Vigna angularis var. angularis</name>
    <dbReference type="NCBI Taxonomy" id="157739"/>
    <lineage>
        <taxon>Eukaryota</taxon>
        <taxon>Viridiplantae</taxon>
        <taxon>Streptophyta</taxon>
        <taxon>Embryophyta</taxon>
        <taxon>Tracheophyta</taxon>
        <taxon>Spermatophyta</taxon>
        <taxon>Magnoliopsida</taxon>
        <taxon>eudicotyledons</taxon>
        <taxon>Gunneridae</taxon>
        <taxon>Pentapetalae</taxon>
        <taxon>rosids</taxon>
        <taxon>fabids</taxon>
        <taxon>Fabales</taxon>
        <taxon>Fabaceae</taxon>
        <taxon>Papilionoideae</taxon>
        <taxon>50 kb inversion clade</taxon>
        <taxon>NPAAA clade</taxon>
        <taxon>indigoferoid/millettioid clade</taxon>
        <taxon>Phaseoleae</taxon>
        <taxon>Vigna</taxon>
    </lineage>
</organism>
<sequence>MSNYMVPPYASPVQITPDAIISLLKRLAKPMDLVNLATFTSTMAASQSLNDDNDNSYATIHQSIALAQAHLHVHAIFCTG</sequence>
<proteinExistence type="predicted"/>
<gene>
    <name evidence="1" type="primary">Vigan.09G211900</name>
    <name evidence="1" type="ORF">VIGAN_09211900</name>
</gene>
<accession>A0A0S3SZY7</accession>
<keyword evidence="2" id="KW-1185">Reference proteome</keyword>
<evidence type="ECO:0000313" key="2">
    <source>
        <dbReference type="Proteomes" id="UP000291084"/>
    </source>
</evidence>
<protein>
    <submittedName>
        <fullName evidence="1">Uncharacterized protein</fullName>
    </submittedName>
</protein>
<dbReference type="AlphaFoldDB" id="A0A0S3SZY7"/>
<name>A0A0S3SZY7_PHAAN</name>
<reference evidence="1 2" key="1">
    <citation type="journal article" date="2015" name="Sci. Rep.">
        <title>The power of single molecule real-time sequencing technology in the de novo assembly of a eukaryotic genome.</title>
        <authorList>
            <person name="Sakai H."/>
            <person name="Naito K."/>
            <person name="Ogiso-Tanaka E."/>
            <person name="Takahashi Y."/>
            <person name="Iseki K."/>
            <person name="Muto C."/>
            <person name="Satou K."/>
            <person name="Teruya K."/>
            <person name="Shiroma A."/>
            <person name="Shimoji M."/>
            <person name="Hirano T."/>
            <person name="Itoh T."/>
            <person name="Kaga A."/>
            <person name="Tomooka N."/>
        </authorList>
    </citation>
    <scope>NUCLEOTIDE SEQUENCE [LARGE SCALE GENOMIC DNA]</scope>
    <source>
        <strain evidence="2">cv. Shumari</strain>
    </source>
</reference>
<dbReference type="EMBL" id="AP015042">
    <property type="protein sequence ID" value="BAT98462.1"/>
    <property type="molecule type" value="Genomic_DNA"/>
</dbReference>
<evidence type="ECO:0000313" key="1">
    <source>
        <dbReference type="EMBL" id="BAT98462.1"/>
    </source>
</evidence>
<dbReference type="Proteomes" id="UP000291084">
    <property type="component" value="Chromosome 9"/>
</dbReference>